<organism evidence="1 2">
    <name type="scientific">Podarcis lilfordi</name>
    <name type="common">Lilford's wall lizard</name>
    <dbReference type="NCBI Taxonomy" id="74358"/>
    <lineage>
        <taxon>Eukaryota</taxon>
        <taxon>Metazoa</taxon>
        <taxon>Chordata</taxon>
        <taxon>Craniata</taxon>
        <taxon>Vertebrata</taxon>
        <taxon>Euteleostomi</taxon>
        <taxon>Lepidosauria</taxon>
        <taxon>Squamata</taxon>
        <taxon>Bifurcata</taxon>
        <taxon>Unidentata</taxon>
        <taxon>Episquamata</taxon>
        <taxon>Laterata</taxon>
        <taxon>Lacertibaenia</taxon>
        <taxon>Lacertidae</taxon>
        <taxon>Podarcis</taxon>
    </lineage>
</organism>
<reference evidence="1" key="1">
    <citation type="submission" date="2022-12" db="EMBL/GenBank/DDBJ databases">
        <authorList>
            <person name="Alioto T."/>
            <person name="Alioto T."/>
            <person name="Gomez Garrido J."/>
        </authorList>
    </citation>
    <scope>NUCLEOTIDE SEQUENCE</scope>
</reference>
<name>A0AA35JNI6_9SAUR</name>
<dbReference type="EMBL" id="OX395126">
    <property type="protein sequence ID" value="CAI5762074.1"/>
    <property type="molecule type" value="Genomic_DNA"/>
</dbReference>
<protein>
    <submittedName>
        <fullName evidence="1">Uncharacterized protein</fullName>
    </submittedName>
</protein>
<keyword evidence="2" id="KW-1185">Reference proteome</keyword>
<dbReference type="Proteomes" id="UP001178461">
    <property type="component" value="Chromosome 1"/>
</dbReference>
<sequence>MENCVALTVSPFFKVLEFFQPKDSMTAIPRDQPESPGSDWFGPVPTGLDQLKPASTSLDRFKLAWTGSNQLGPVQTIWTCSLRLGQVQTSLNQFKPVETGSNQL</sequence>
<dbReference type="AlphaFoldDB" id="A0AA35JNI6"/>
<evidence type="ECO:0000313" key="2">
    <source>
        <dbReference type="Proteomes" id="UP001178461"/>
    </source>
</evidence>
<proteinExistence type="predicted"/>
<evidence type="ECO:0000313" key="1">
    <source>
        <dbReference type="EMBL" id="CAI5762074.1"/>
    </source>
</evidence>
<accession>A0AA35JNI6</accession>
<gene>
    <name evidence="1" type="ORF">PODLI_1B034489</name>
</gene>